<name>A0A5C1QJZ8_9SPIO</name>
<evidence type="ECO:0000256" key="5">
    <source>
        <dbReference type="ARBA" id="ARBA00035201"/>
    </source>
</evidence>
<dbReference type="RefSeq" id="WP_149486534.1">
    <property type="nucleotide sequence ID" value="NZ_CP036150.1"/>
</dbReference>
<evidence type="ECO:0000256" key="8">
    <source>
        <dbReference type="RuleBase" id="RU003878"/>
    </source>
</evidence>
<dbReference type="EMBL" id="CP036150">
    <property type="protein sequence ID" value="QEN08453.1"/>
    <property type="molecule type" value="Genomic_DNA"/>
</dbReference>
<evidence type="ECO:0000256" key="6">
    <source>
        <dbReference type="HAMAP-Rule" id="MF_01366"/>
    </source>
</evidence>
<dbReference type="InterPro" id="IPR005822">
    <property type="entry name" value="Ribosomal_uL13"/>
</dbReference>
<dbReference type="FunFam" id="3.90.1180.10:FF:000001">
    <property type="entry name" value="50S ribosomal protein L13"/>
    <property type="match status" value="1"/>
</dbReference>
<comment type="subunit">
    <text evidence="2 6">Part of the 50S ribosomal subunit.</text>
</comment>
<dbReference type="HAMAP" id="MF_01366">
    <property type="entry name" value="Ribosomal_uL13"/>
    <property type="match status" value="1"/>
</dbReference>
<dbReference type="InterPro" id="IPR036899">
    <property type="entry name" value="Ribosomal_uL13_sf"/>
</dbReference>
<evidence type="ECO:0000256" key="3">
    <source>
        <dbReference type="ARBA" id="ARBA00022980"/>
    </source>
</evidence>
<protein>
    <recommendedName>
        <fullName evidence="5 6">Large ribosomal subunit protein uL13</fullName>
    </recommendedName>
</protein>
<keyword evidence="3 6" id="KW-0689">Ribosomal protein</keyword>
<dbReference type="PANTHER" id="PTHR11545:SF2">
    <property type="entry name" value="LARGE RIBOSOMAL SUBUNIT PROTEIN UL13M"/>
    <property type="match status" value="1"/>
</dbReference>
<dbReference type="InterPro" id="IPR005823">
    <property type="entry name" value="Ribosomal_uL13_bac-type"/>
</dbReference>
<dbReference type="GO" id="GO:0003735">
    <property type="term" value="F:structural constituent of ribosome"/>
    <property type="evidence" value="ECO:0007669"/>
    <property type="project" value="InterPro"/>
</dbReference>
<dbReference type="PIRSF" id="PIRSF002181">
    <property type="entry name" value="Ribosomal_L13"/>
    <property type="match status" value="1"/>
</dbReference>
<dbReference type="NCBIfam" id="TIGR01066">
    <property type="entry name" value="rplM_bact"/>
    <property type="match status" value="1"/>
</dbReference>
<dbReference type="AlphaFoldDB" id="A0A5C1QJZ8"/>
<keyword evidence="4 6" id="KW-0687">Ribonucleoprotein</keyword>
<dbReference type="GO" id="GO:0006412">
    <property type="term" value="P:translation"/>
    <property type="evidence" value="ECO:0007669"/>
    <property type="project" value="UniProtKB-UniRule"/>
</dbReference>
<dbReference type="KEGG" id="ock:EXM22_10820"/>
<evidence type="ECO:0000313" key="10">
    <source>
        <dbReference type="Proteomes" id="UP000324209"/>
    </source>
</evidence>
<dbReference type="Gene3D" id="3.90.1180.10">
    <property type="entry name" value="Ribosomal protein L13"/>
    <property type="match status" value="1"/>
</dbReference>
<dbReference type="PANTHER" id="PTHR11545">
    <property type="entry name" value="RIBOSOMAL PROTEIN L13"/>
    <property type="match status" value="1"/>
</dbReference>
<dbReference type="Pfam" id="PF00572">
    <property type="entry name" value="Ribosomal_L13"/>
    <property type="match status" value="1"/>
</dbReference>
<comment type="similarity">
    <text evidence="1 6 7">Belongs to the universal ribosomal protein uL13 family.</text>
</comment>
<dbReference type="PROSITE" id="PS00783">
    <property type="entry name" value="RIBOSOMAL_L13"/>
    <property type="match status" value="1"/>
</dbReference>
<dbReference type="Proteomes" id="UP000324209">
    <property type="component" value="Chromosome"/>
</dbReference>
<dbReference type="InterPro" id="IPR023563">
    <property type="entry name" value="Ribosomal_uL13_CS"/>
</dbReference>
<evidence type="ECO:0000313" key="9">
    <source>
        <dbReference type="EMBL" id="QEN08453.1"/>
    </source>
</evidence>
<keyword evidence="10" id="KW-1185">Reference proteome</keyword>
<dbReference type="GO" id="GO:0022625">
    <property type="term" value="C:cytosolic large ribosomal subunit"/>
    <property type="evidence" value="ECO:0007669"/>
    <property type="project" value="TreeGrafter"/>
</dbReference>
<dbReference type="GO" id="GO:0017148">
    <property type="term" value="P:negative regulation of translation"/>
    <property type="evidence" value="ECO:0007669"/>
    <property type="project" value="TreeGrafter"/>
</dbReference>
<sequence>MKTIFVKPQEIERKWFIIDAAGQPLGRVAVKAADILRGKTKALYTPHQEVGDYVIVVNASDASMSGKKRSDKMYYRHSGYLGGLKSENYEKLVARKPTAPMEKAIKGMLPKGTLGNKLFSNVKVYAGADHPHAAQQPIKIEM</sequence>
<accession>A0A5C1QJZ8</accession>
<proteinExistence type="inferred from homology"/>
<dbReference type="GO" id="GO:0003729">
    <property type="term" value="F:mRNA binding"/>
    <property type="evidence" value="ECO:0007669"/>
    <property type="project" value="UniProtKB-ARBA"/>
</dbReference>
<reference evidence="9 10" key="1">
    <citation type="submission" date="2019-02" db="EMBL/GenBank/DDBJ databases">
        <title>Complete Genome Sequence and Methylome Analysis of free living Spirochaetas.</title>
        <authorList>
            <person name="Fomenkov A."/>
            <person name="Dubinina G."/>
            <person name="Leshcheva N."/>
            <person name="Mikheeva N."/>
            <person name="Grabovich M."/>
            <person name="Vincze T."/>
            <person name="Roberts R.J."/>
        </authorList>
    </citation>
    <scope>NUCLEOTIDE SEQUENCE [LARGE SCALE GENOMIC DNA]</scope>
    <source>
        <strain evidence="9 10">K2</strain>
    </source>
</reference>
<dbReference type="OrthoDB" id="9801330at2"/>
<organism evidence="9 10">
    <name type="scientific">Oceanispirochaeta crateris</name>
    <dbReference type="NCBI Taxonomy" id="2518645"/>
    <lineage>
        <taxon>Bacteria</taxon>
        <taxon>Pseudomonadati</taxon>
        <taxon>Spirochaetota</taxon>
        <taxon>Spirochaetia</taxon>
        <taxon>Spirochaetales</taxon>
        <taxon>Spirochaetaceae</taxon>
        <taxon>Oceanispirochaeta</taxon>
    </lineage>
</organism>
<evidence type="ECO:0000256" key="4">
    <source>
        <dbReference type="ARBA" id="ARBA00023274"/>
    </source>
</evidence>
<evidence type="ECO:0000256" key="2">
    <source>
        <dbReference type="ARBA" id="ARBA00011838"/>
    </source>
</evidence>
<evidence type="ECO:0000256" key="1">
    <source>
        <dbReference type="ARBA" id="ARBA00006227"/>
    </source>
</evidence>
<dbReference type="CDD" id="cd00392">
    <property type="entry name" value="Ribosomal_L13"/>
    <property type="match status" value="1"/>
</dbReference>
<dbReference type="SUPFAM" id="SSF52161">
    <property type="entry name" value="Ribosomal protein L13"/>
    <property type="match status" value="1"/>
</dbReference>
<gene>
    <name evidence="6 8" type="primary">rplM</name>
    <name evidence="9" type="ORF">EXM22_10820</name>
</gene>
<evidence type="ECO:0000256" key="7">
    <source>
        <dbReference type="RuleBase" id="RU003877"/>
    </source>
</evidence>
<comment type="function">
    <text evidence="6 8">This protein is one of the early assembly proteins of the 50S ribosomal subunit, although it is not seen to bind rRNA by itself. It is important during the early stages of 50S assembly.</text>
</comment>